<accession>A0ABS8N6H7</accession>
<evidence type="ECO:0000313" key="1">
    <source>
        <dbReference type="EMBL" id="MCC9295380.1"/>
    </source>
</evidence>
<comment type="caution">
    <text evidence="1">The sequence shown here is derived from an EMBL/GenBank/DDBJ whole genome shotgun (WGS) entry which is preliminary data.</text>
</comment>
<dbReference type="EMBL" id="JAJJPB010000013">
    <property type="protein sequence ID" value="MCC9295380.1"/>
    <property type="molecule type" value="Genomic_DNA"/>
</dbReference>
<evidence type="ECO:0000313" key="2">
    <source>
        <dbReference type="Proteomes" id="UP001165422"/>
    </source>
</evidence>
<dbReference type="CDD" id="cd01301">
    <property type="entry name" value="rDP_like"/>
    <property type="match status" value="1"/>
</dbReference>
<protein>
    <submittedName>
        <fullName evidence="1">Dipeptidase</fullName>
    </submittedName>
</protein>
<organism evidence="1 2">
    <name type="scientific">Clostridium aromativorans</name>
    <dbReference type="NCBI Taxonomy" id="2836848"/>
    <lineage>
        <taxon>Bacteria</taxon>
        <taxon>Bacillati</taxon>
        <taxon>Bacillota</taxon>
        <taxon>Clostridia</taxon>
        <taxon>Eubacteriales</taxon>
        <taxon>Clostridiaceae</taxon>
        <taxon>Clostridium</taxon>
    </lineage>
</organism>
<dbReference type="Gene3D" id="3.20.20.140">
    <property type="entry name" value="Metal-dependent hydrolases"/>
    <property type="match status" value="1"/>
</dbReference>
<dbReference type="SUPFAM" id="SSF51556">
    <property type="entry name" value="Metallo-dependent hydrolases"/>
    <property type="match status" value="1"/>
</dbReference>
<dbReference type="Pfam" id="PF01244">
    <property type="entry name" value="Peptidase_M19"/>
    <property type="match status" value="1"/>
</dbReference>
<dbReference type="PANTHER" id="PTHR10443:SF12">
    <property type="entry name" value="DIPEPTIDASE"/>
    <property type="match status" value="1"/>
</dbReference>
<dbReference type="PROSITE" id="PS51365">
    <property type="entry name" value="RENAL_DIPEPTIDASE_2"/>
    <property type="match status" value="1"/>
</dbReference>
<gene>
    <name evidence="1" type="ORF">LN736_10980</name>
</gene>
<sequence length="326" mass="36491">MKTFKVFDAHSDILADVTDKRMKGKKNILRNYHIGRLQKGNVNGILLAVWIDPPYVNNPTKRMMDILAATCEEIGDMKDCAAVAENAQDIRNIQASGKLAIVLGMEGLSGLKGNVDVLSMLYRLGIRHAMLTWNEENEFATGVKSPNKERGVTKIGFEALTKMENLGILIDTSHANEKTFWDIYEKTTKPFIASHSNVYNICNTERNLKDDQIKAIAERKGVIGMNSWAGFIDKQKPCVEKLADHIDYITDLVGIDYISFGFDFCDFLNSDAMSFSKNGNGATPGLEDASKIPNLINILIKRGYKSEDIEKIAYKNIMRVLEDVLN</sequence>
<keyword evidence="2" id="KW-1185">Reference proteome</keyword>
<dbReference type="InterPro" id="IPR032466">
    <property type="entry name" value="Metal_Hydrolase"/>
</dbReference>
<dbReference type="InterPro" id="IPR008257">
    <property type="entry name" value="Pept_M19"/>
</dbReference>
<proteinExistence type="predicted"/>
<dbReference type="Proteomes" id="UP001165422">
    <property type="component" value="Unassembled WGS sequence"/>
</dbReference>
<dbReference type="RefSeq" id="WP_179977550.1">
    <property type="nucleotide sequence ID" value="NZ_JAJJPB010000013.1"/>
</dbReference>
<name>A0ABS8N6H7_9CLOT</name>
<reference evidence="1" key="1">
    <citation type="submission" date="2021-11" db="EMBL/GenBank/DDBJ databases">
        <authorList>
            <person name="Qingchun L."/>
            <person name="Dong Z."/>
            <person name="Zongwei Q."/>
            <person name="Jia Z."/>
            <person name="Duotao L."/>
        </authorList>
    </citation>
    <scope>NUCLEOTIDE SEQUENCE</scope>
    <source>
        <strain evidence="1">WLY-B-L2</strain>
    </source>
</reference>
<dbReference type="PANTHER" id="PTHR10443">
    <property type="entry name" value="MICROSOMAL DIPEPTIDASE"/>
    <property type="match status" value="1"/>
</dbReference>